<dbReference type="PROSITE" id="PS50022">
    <property type="entry name" value="FA58C_3"/>
    <property type="match status" value="1"/>
</dbReference>
<organism evidence="10 11">
    <name type="scientific">Mytilus edulis</name>
    <name type="common">Blue mussel</name>
    <dbReference type="NCBI Taxonomy" id="6550"/>
    <lineage>
        <taxon>Eukaryota</taxon>
        <taxon>Metazoa</taxon>
        <taxon>Spiralia</taxon>
        <taxon>Lophotrochozoa</taxon>
        <taxon>Mollusca</taxon>
        <taxon>Bivalvia</taxon>
        <taxon>Autobranchia</taxon>
        <taxon>Pteriomorphia</taxon>
        <taxon>Mytilida</taxon>
        <taxon>Mytiloidea</taxon>
        <taxon>Mytilidae</taxon>
        <taxon>Mytilinae</taxon>
        <taxon>Mytilus</taxon>
    </lineage>
</organism>
<feature type="domain" description="Sushi" evidence="7">
    <location>
        <begin position="1480"/>
        <end position="1544"/>
    </location>
</feature>
<feature type="domain" description="F5/8 type C" evidence="5">
    <location>
        <begin position="1364"/>
        <end position="1472"/>
    </location>
</feature>
<dbReference type="Proteomes" id="UP000683360">
    <property type="component" value="Unassembled WGS sequence"/>
</dbReference>
<dbReference type="PROSITE" id="PS00615">
    <property type="entry name" value="C_TYPE_LECTIN_1"/>
    <property type="match status" value="1"/>
</dbReference>
<dbReference type="InterPro" id="IPR003609">
    <property type="entry name" value="Pan_app"/>
</dbReference>
<evidence type="ECO:0000259" key="8">
    <source>
        <dbReference type="PROSITE" id="PS50948"/>
    </source>
</evidence>
<keyword evidence="3" id="KW-0768">Sushi</keyword>
<evidence type="ECO:0000313" key="10">
    <source>
        <dbReference type="EMBL" id="CAG2225610.1"/>
    </source>
</evidence>
<gene>
    <name evidence="10" type="ORF">MEDL_38734</name>
</gene>
<dbReference type="SMART" id="SM00034">
    <property type="entry name" value="CLECT"/>
    <property type="match status" value="4"/>
</dbReference>
<dbReference type="PANTHER" id="PTHR47218:SF2">
    <property type="entry name" value="C-TYPE LECTIN DOMAIN-CONTAINING PROTEIN"/>
    <property type="match status" value="1"/>
</dbReference>
<feature type="domain" description="Apple" evidence="8">
    <location>
        <begin position="1669"/>
        <end position="1747"/>
    </location>
</feature>
<dbReference type="EMBL" id="CAJPWZ010001854">
    <property type="protein sequence ID" value="CAG2225610.1"/>
    <property type="molecule type" value="Genomic_DNA"/>
</dbReference>
<feature type="domain" description="WSC" evidence="9">
    <location>
        <begin position="744"/>
        <end position="830"/>
    </location>
</feature>
<protein>
    <submittedName>
        <fullName evidence="10">Uncharacterized protein</fullName>
    </submittedName>
</protein>
<dbReference type="SUPFAM" id="SSF56436">
    <property type="entry name" value="C-type lectin-like"/>
    <property type="match status" value="4"/>
</dbReference>
<evidence type="ECO:0000256" key="3">
    <source>
        <dbReference type="PROSITE-ProRule" id="PRU00302"/>
    </source>
</evidence>
<dbReference type="CDD" id="cd00037">
    <property type="entry name" value="CLECT"/>
    <property type="match status" value="2"/>
</dbReference>
<dbReference type="PROSITE" id="PS50923">
    <property type="entry name" value="SUSHI"/>
    <property type="match status" value="3"/>
</dbReference>
<dbReference type="PANTHER" id="PTHR47218">
    <property type="entry name" value="C-TYPE LECTIN DOMAIN FAMILY 7 MEMBER A"/>
    <property type="match status" value="1"/>
</dbReference>
<comment type="caution">
    <text evidence="10">The sequence shown here is derived from an EMBL/GenBank/DDBJ whole genome shotgun (WGS) entry which is preliminary data.</text>
</comment>
<feature type="domain" description="C-type lectin" evidence="6">
    <location>
        <begin position="364"/>
        <end position="488"/>
    </location>
</feature>
<evidence type="ECO:0000259" key="5">
    <source>
        <dbReference type="PROSITE" id="PS50022"/>
    </source>
</evidence>
<dbReference type="InterPro" id="IPR035976">
    <property type="entry name" value="Sushi/SCR/CCP_sf"/>
</dbReference>
<feature type="domain" description="WSC" evidence="9">
    <location>
        <begin position="1002"/>
        <end position="1091"/>
    </location>
</feature>
<dbReference type="InterPro" id="IPR001304">
    <property type="entry name" value="C-type_lectin-like"/>
</dbReference>
<evidence type="ECO:0000259" key="7">
    <source>
        <dbReference type="PROSITE" id="PS50923"/>
    </source>
</evidence>
<accession>A0A8S3SWA2</accession>
<proteinExistence type="predicted"/>
<evidence type="ECO:0000256" key="4">
    <source>
        <dbReference type="SAM" id="SignalP"/>
    </source>
</evidence>
<comment type="caution">
    <text evidence="3">Lacks conserved residue(s) required for the propagation of feature annotation.</text>
</comment>
<dbReference type="CDD" id="cd00033">
    <property type="entry name" value="CCP"/>
    <property type="match status" value="1"/>
</dbReference>
<dbReference type="GO" id="GO:0071226">
    <property type="term" value="P:cellular response to molecule of fungal origin"/>
    <property type="evidence" value="ECO:0007669"/>
    <property type="project" value="InterPro"/>
</dbReference>
<dbReference type="PROSITE" id="PS51212">
    <property type="entry name" value="WSC"/>
    <property type="match status" value="5"/>
</dbReference>
<dbReference type="InterPro" id="IPR016187">
    <property type="entry name" value="CTDL_fold"/>
</dbReference>
<keyword evidence="2" id="KW-1015">Disulfide bond</keyword>
<keyword evidence="11" id="KW-1185">Reference proteome</keyword>
<dbReference type="Pfam" id="PF00754">
    <property type="entry name" value="F5_F8_type_C"/>
    <property type="match status" value="1"/>
</dbReference>
<dbReference type="InterPro" id="IPR042808">
    <property type="entry name" value="CLEC7A"/>
</dbReference>
<dbReference type="Gene3D" id="2.60.120.260">
    <property type="entry name" value="Galactose-binding domain-like"/>
    <property type="match status" value="1"/>
</dbReference>
<evidence type="ECO:0000259" key="9">
    <source>
        <dbReference type="PROSITE" id="PS51212"/>
    </source>
</evidence>
<evidence type="ECO:0000313" key="11">
    <source>
        <dbReference type="Proteomes" id="UP000683360"/>
    </source>
</evidence>
<evidence type="ECO:0000256" key="1">
    <source>
        <dbReference type="ARBA" id="ARBA00022729"/>
    </source>
</evidence>
<dbReference type="PROSITE" id="PS50041">
    <property type="entry name" value="C_TYPE_LECTIN_2"/>
    <property type="match status" value="1"/>
</dbReference>
<dbReference type="PROSITE" id="PS50948">
    <property type="entry name" value="PAN"/>
    <property type="match status" value="1"/>
</dbReference>
<dbReference type="SMART" id="SM00321">
    <property type="entry name" value="WSC"/>
    <property type="match status" value="3"/>
</dbReference>
<dbReference type="Gene3D" id="3.10.100.10">
    <property type="entry name" value="Mannose-Binding Protein A, subunit A"/>
    <property type="match status" value="4"/>
</dbReference>
<evidence type="ECO:0000256" key="2">
    <source>
        <dbReference type="ARBA" id="ARBA00023157"/>
    </source>
</evidence>
<sequence>METTFNALVILISACNLGCVDGCDVFEPPQNATVLFKNSTTTILQCNTGFQLKEGDLIHGCQKGKWGKIPVCSPIECSAPDLDDSFNNYTGINAYDSVFYFACKSGYKIRFGDVPYTTLRCNESGLWAAHVHELFDFRCYVEESYAGCYNSQLNNYQPTTAGSNIEACRFSCQNFSSKYAVMSGSSCYCGNMLNVSASINNDNCSAPCNGAMENGFCGGTNGSQSIYFVWSGCYTKLSVNASSVKPVNVKRKITCKQYCLGNGNVYAILDIVNSTCTCTDLINNDADFKGNHFCSDDDYKPADFKIAASMVYHTGSVTDRYGNCDALYLAGIRLNGYYQLHNNNTPIFCTFKDGTTCDDNWVGYNGTCYLFVGQPQSFQEARGQCAALNSTLVSVLQEGESNFINEYLKVYERDRKDEPWFIGLNRIIEDGPFTWTDGNLLQYTFFDPSEPSSKNSANDCMVLKRKTGLDGLKWFSHHCILNASVICKKSVNYRCIESNMTEVDAFTTTEEDMTLTFCTQICKGQYKEYALVQNGTCWCNEKLPSDWRNASHDQCNTVCPGNEGQTCGGHTFLTAINVAGYKGAQSCNELELLGIGGSEFYTTGTSSVQNCSVSACPRSWIRGNTSSACYRFVPGRLPFNEAVVHCSKYNAYVACLKESAERTFISSIVSNTEQFSNVKYWATGLYSFQPTKRYRWFNGQQSIDNSTVQSIESFTHLHFGLTKAGTYIGHSDRNGKVSFVCEQNTDYIGCHQTNGSEVTHQLTVYDHSDVILCLEFCRQKGSSYVMVGKSYQCACSNTIESKVDGQNCNNICPVGQPCGGEGDFVSVYNISMYPAYSSCEDLFRAGITLSGQYKLSSGNQDCLFQDSETICKEKWIGVNGRCFIGEIVDPEEELYTMTETCRKIGGQLATIYDQEYHTILYDYVANSPWLGQQIITRIGLLNIFSLYTSTWASGEVTDYFPYLENENSQYFHMSLENYVHHDKILPGTESTSTSSNLLCEEMKDNVGCYDGKLLNKTPIYVNAMELTLCKQLCITNETSFAAIRDDACFCLEGKDIDLMTKLNSGNCSTRCPGNFLQYCGSGNNINVYNIDETVCKAGWYGYQGDCFRFNFTVDSYQVAAKECINSNSFLVSPTMSSITFLNILNNVPKYKNFNYYWTSLNNQFGNQKYLHGDGKRFSDVSLVDANGTFGHLVYLTWLNETNGILKTEHELSSSPFVCQTSNRYIGCVDADSLFNTSGISNFSNPGMSATFCIQLCVGQNAEYAAITNKINCQCYNDVTSYTLSSDPCDLCPGYTSQACGSIESISLYNVSFYMDIHESCDALLAYGITEPSWYYIKTTQCIKVLQSKMFRYWLKWPYEEEDSWKPSTLNGSHYLTFTYPFDIIITGLVTQGNPLGKNNEWTSQFVFKYLDDALEQEITYSHEGNPVNFKGNTDRSSLKYNIFSNPIITKEFTIQLTDWNNWPSLRVQILGQPLSSYNYKLCPDPPTEYKATRNYTMPVPGLYTYRSTLTDTCIDGRFLDKNHTKSYTCLQDNKWSQDILMCEAFCNQLQIPLNANSNSSEDSMHTVIAVTCDYYFVTSQNETFQYVTCNETGMWDVTLKHCDVHMCDETPTLLHASKYLKDSNTTEYICDPYYSFSNGSQSKIITCDGNSFKWENLDDICTRQDDLICYRSMTSQFLGNTMRHTTNDVLLEFLPRSQMSCSSACLKDWHCKGYNYNDDVCRLFNSKSKSSADLTSDATWSYFEKSDEDLYPCN</sequence>
<dbReference type="InterPro" id="IPR016186">
    <property type="entry name" value="C-type_lectin-like/link_sf"/>
</dbReference>
<feature type="chain" id="PRO_5035856625" evidence="4">
    <location>
        <begin position="23"/>
        <end position="1754"/>
    </location>
</feature>
<dbReference type="OrthoDB" id="6155896at2759"/>
<feature type="signal peptide" evidence="4">
    <location>
        <begin position="1"/>
        <end position="22"/>
    </location>
</feature>
<name>A0A8S3SWA2_MYTED</name>
<feature type="domain" description="WSC" evidence="9">
    <location>
        <begin position="1221"/>
        <end position="1311"/>
    </location>
</feature>
<dbReference type="InterPro" id="IPR000421">
    <property type="entry name" value="FA58C"/>
</dbReference>
<dbReference type="GO" id="GO:0001872">
    <property type="term" value="F:(1-&gt;3)-beta-D-glucan binding"/>
    <property type="evidence" value="ECO:0007669"/>
    <property type="project" value="InterPro"/>
</dbReference>
<feature type="domain" description="WSC" evidence="9">
    <location>
        <begin position="142"/>
        <end position="230"/>
    </location>
</feature>
<feature type="domain" description="Sushi" evidence="7">
    <location>
        <begin position="75"/>
        <end position="141"/>
    </location>
</feature>
<dbReference type="SMART" id="SM00032">
    <property type="entry name" value="CCP"/>
    <property type="match status" value="5"/>
</dbReference>
<feature type="domain" description="Sushi" evidence="7">
    <location>
        <begin position="21"/>
        <end position="74"/>
    </location>
</feature>
<dbReference type="Pfam" id="PF01822">
    <property type="entry name" value="WSC"/>
    <property type="match status" value="4"/>
</dbReference>
<keyword evidence="1 4" id="KW-0732">Signal</keyword>
<evidence type="ECO:0000259" key="6">
    <source>
        <dbReference type="PROSITE" id="PS50041"/>
    </source>
</evidence>
<dbReference type="InterPro" id="IPR002889">
    <property type="entry name" value="WSC_carb-bd"/>
</dbReference>
<feature type="domain" description="WSC" evidence="9">
    <location>
        <begin position="481"/>
        <end position="579"/>
    </location>
</feature>
<dbReference type="InterPro" id="IPR000436">
    <property type="entry name" value="Sushi_SCR_CCP_dom"/>
</dbReference>
<dbReference type="Pfam" id="PF00059">
    <property type="entry name" value="Lectin_C"/>
    <property type="match status" value="1"/>
</dbReference>
<dbReference type="SUPFAM" id="SSF49785">
    <property type="entry name" value="Galactose-binding domain-like"/>
    <property type="match status" value="1"/>
</dbReference>
<dbReference type="InterPro" id="IPR008979">
    <property type="entry name" value="Galactose-bd-like_sf"/>
</dbReference>
<dbReference type="SUPFAM" id="SSF57535">
    <property type="entry name" value="Complement control module/SCR domain"/>
    <property type="match status" value="3"/>
</dbReference>
<reference evidence="10" key="1">
    <citation type="submission" date="2021-03" db="EMBL/GenBank/DDBJ databases">
        <authorList>
            <person name="Bekaert M."/>
        </authorList>
    </citation>
    <scope>NUCLEOTIDE SEQUENCE</scope>
</reference>
<dbReference type="InterPro" id="IPR018378">
    <property type="entry name" value="C-type_lectin_CS"/>
</dbReference>